<comment type="caution">
    <text evidence="3">The sequence shown here is derived from an EMBL/GenBank/DDBJ whole genome shotgun (WGS) entry which is preliminary data.</text>
</comment>
<dbReference type="InterPro" id="IPR008990">
    <property type="entry name" value="Elect_transpt_acc-like_dom_sf"/>
</dbReference>
<name>A0A7X5J9C5_9HYPH</name>
<dbReference type="InterPro" id="IPR023808">
    <property type="entry name" value="Nitrile_Hydratase_acc_put"/>
</dbReference>
<evidence type="ECO:0000313" key="3">
    <source>
        <dbReference type="EMBL" id="NBN79679.1"/>
    </source>
</evidence>
<feature type="domain" description="Nitrile hydratase beta subunit-like N-terminal" evidence="2">
    <location>
        <begin position="8"/>
        <end position="40"/>
    </location>
</feature>
<evidence type="ECO:0000313" key="4">
    <source>
        <dbReference type="Proteomes" id="UP000586722"/>
    </source>
</evidence>
<proteinExistence type="predicted"/>
<feature type="region of interest" description="Disordered" evidence="1">
    <location>
        <begin position="106"/>
        <end position="125"/>
    </location>
</feature>
<protein>
    <submittedName>
        <fullName evidence="3">Nitrile hydratase accessory protein</fullName>
    </submittedName>
</protein>
<dbReference type="Proteomes" id="UP000586722">
    <property type="component" value="Unassembled WGS sequence"/>
</dbReference>
<dbReference type="EMBL" id="JAABLQ010000002">
    <property type="protein sequence ID" value="NBN79679.1"/>
    <property type="molecule type" value="Genomic_DNA"/>
</dbReference>
<dbReference type="SUPFAM" id="SSF50090">
    <property type="entry name" value="Electron transport accessory proteins"/>
    <property type="match status" value="1"/>
</dbReference>
<keyword evidence="4" id="KW-1185">Reference proteome</keyword>
<dbReference type="InterPro" id="IPR049054">
    <property type="entry name" value="CN_hydtase_beta-like_N"/>
</dbReference>
<dbReference type="NCBIfam" id="TIGR03889">
    <property type="entry name" value="nitrile_acc"/>
    <property type="match status" value="1"/>
</dbReference>
<dbReference type="Gene3D" id="1.10.472.20">
    <property type="entry name" value="Nitrile hydratase, beta subunit"/>
    <property type="match status" value="1"/>
</dbReference>
<gene>
    <name evidence="3" type="ORF">GWI72_15485</name>
</gene>
<evidence type="ECO:0000256" key="1">
    <source>
        <dbReference type="SAM" id="MobiDB-lite"/>
    </source>
</evidence>
<sequence length="125" mass="13533">MTASPAIPVADAGPVFRAPWEARVFAMTLAAHEAGLFSWSDWAETLGAELRRQEAGATASGTAACRADDGSDYYLAWLAAFETILTRQGHASPEALARLQDAWDQAARATPHGQPIELRRRDDHT</sequence>
<evidence type="ECO:0000259" key="2">
    <source>
        <dbReference type="Pfam" id="PF21006"/>
    </source>
</evidence>
<dbReference type="Pfam" id="PF21006">
    <property type="entry name" value="NHase_beta_N"/>
    <property type="match status" value="1"/>
</dbReference>
<reference evidence="4" key="1">
    <citation type="submission" date="2020-01" db="EMBL/GenBank/DDBJ databases">
        <authorList>
            <person name="Fang Y."/>
            <person name="Sun R."/>
            <person name="Nie L."/>
            <person name="He J."/>
            <person name="Hao L."/>
            <person name="Wang L."/>
            <person name="Su S."/>
            <person name="Lv E."/>
            <person name="Zhang Z."/>
            <person name="Xie R."/>
            <person name="Liu H."/>
        </authorList>
    </citation>
    <scope>NUCLEOTIDE SEQUENCE [LARGE SCALE GENOMIC DNA]</scope>
    <source>
        <strain evidence="4">XCT-53</strain>
    </source>
</reference>
<dbReference type="InterPro" id="IPR042262">
    <property type="entry name" value="CN_hydtase_beta_C"/>
</dbReference>
<dbReference type="AlphaFoldDB" id="A0A7X5J9C5"/>
<accession>A0A7X5J9C5</accession>
<organism evidence="3 4">
    <name type="scientific">Pannonibacter tanglangensis</name>
    <dbReference type="NCBI Taxonomy" id="2750084"/>
    <lineage>
        <taxon>Bacteria</taxon>
        <taxon>Pseudomonadati</taxon>
        <taxon>Pseudomonadota</taxon>
        <taxon>Alphaproteobacteria</taxon>
        <taxon>Hyphomicrobiales</taxon>
        <taxon>Stappiaceae</taxon>
        <taxon>Pannonibacter</taxon>
    </lineage>
</organism>